<feature type="domain" description="Bro-N" evidence="2">
    <location>
        <begin position="20"/>
        <end position="106"/>
    </location>
</feature>
<accession>E3CUP6</accession>
<feature type="region of interest" description="Disordered" evidence="1">
    <location>
        <begin position="248"/>
        <end position="286"/>
    </location>
</feature>
<reference evidence="3 4" key="1">
    <citation type="journal article" date="2010" name="Stand. Genomic Sci.">
        <title>Non-contiguous finished genome sequence of Aminomonas paucivorans type strain (GLU-3).</title>
        <authorList>
            <person name="Pitluck S."/>
            <person name="Yasawong M."/>
            <person name="Held B."/>
            <person name="Lapidus A."/>
            <person name="Nolan M."/>
            <person name="Copeland A."/>
            <person name="Lucas S."/>
            <person name="Del Rio T.G."/>
            <person name="Tice H."/>
            <person name="Cheng J.F."/>
            <person name="Chertkov O."/>
            <person name="Goodwin L."/>
            <person name="Tapia R."/>
            <person name="Han C."/>
            <person name="Liolios K."/>
            <person name="Ivanova N."/>
            <person name="Mavromatis K."/>
            <person name="Ovchinnikova G."/>
            <person name="Pati A."/>
            <person name="Chen A."/>
            <person name="Palaniappan K."/>
            <person name="Land M."/>
            <person name="Hauser L."/>
            <person name="Chang Y.J."/>
            <person name="Jeffries C.D."/>
            <person name="Pukall R."/>
            <person name="Spring S."/>
            <person name="Rohde M."/>
            <person name="Sikorski J."/>
            <person name="Goker M."/>
            <person name="Woyke T."/>
            <person name="Bristow J."/>
            <person name="Eisen J.A."/>
            <person name="Markowitz V."/>
            <person name="Hugenholtz P."/>
            <person name="Kyrpides N.C."/>
            <person name="Klenk H.P."/>
        </authorList>
    </citation>
    <scope>NUCLEOTIDE SEQUENCE [LARGE SCALE GENOMIC DNA]</scope>
    <source>
        <strain evidence="3 4">DSM 12260</strain>
    </source>
</reference>
<dbReference type="Proteomes" id="UP000005096">
    <property type="component" value="Chromosome"/>
</dbReference>
<gene>
    <name evidence="3" type="ORF">Apau_0698</name>
</gene>
<sequence length="286" mass="32693">MKSETVQQLQSRFDALSRAIPDEGIEFWFARDLMEPLGYVRWENFLTAINRAIESCVTTGYKADDHFRGVTKMIEIGRGGQRPVEDFMLTRYACYLIAQNGDPRKEPIAFAQSYFAMQTRRQELIEDRMRLQARLDARERLRESEKTLSQNIYERGVDDAGFGRIRSKGDAALFGGHTTQAMKDRYGITQTRPLADFLPTLTIAAKNLATEMTNHNVQQEDLRGEVAITSEHVQNNESVRHMLGQRGIKPETLPPEEDIKKLERRVKADEKRLERKSGKLPGGTGE</sequence>
<dbReference type="STRING" id="584708.Apau_0698"/>
<protein>
    <submittedName>
        <fullName evidence="3">DNA-damage-inducible protein D</fullName>
    </submittedName>
</protein>
<proteinExistence type="predicted"/>
<name>E3CUP6_9BACT</name>
<evidence type="ECO:0000256" key="1">
    <source>
        <dbReference type="SAM" id="MobiDB-lite"/>
    </source>
</evidence>
<dbReference type="PaxDb" id="584708-Apau_0698"/>
<feature type="compositionally biased region" description="Basic and acidic residues" evidence="1">
    <location>
        <begin position="257"/>
        <end position="277"/>
    </location>
</feature>
<dbReference type="OrthoDB" id="9803893at2"/>
<dbReference type="NCBIfam" id="NF008573">
    <property type="entry name" value="PRK11525.1"/>
    <property type="match status" value="1"/>
</dbReference>
<dbReference type="HOGENOM" id="CLU_065349_0_0_0"/>
<dbReference type="RefSeq" id="WP_006300290.1">
    <property type="nucleotide sequence ID" value="NZ_CM001022.1"/>
</dbReference>
<keyword evidence="4" id="KW-1185">Reference proteome</keyword>
<dbReference type="InterPro" id="IPR003497">
    <property type="entry name" value="BRO_N_domain"/>
</dbReference>
<evidence type="ECO:0000259" key="2">
    <source>
        <dbReference type="Pfam" id="PF02498"/>
    </source>
</evidence>
<dbReference type="eggNOG" id="COG3645">
    <property type="taxonomic scope" value="Bacteria"/>
</dbReference>
<organism evidence="3 4">
    <name type="scientific">Aminomonas paucivorans DSM 12260</name>
    <dbReference type="NCBI Taxonomy" id="584708"/>
    <lineage>
        <taxon>Bacteria</taxon>
        <taxon>Thermotogati</taxon>
        <taxon>Synergistota</taxon>
        <taxon>Synergistia</taxon>
        <taxon>Synergistales</taxon>
        <taxon>Synergistaceae</taxon>
        <taxon>Aminomonas</taxon>
    </lineage>
</organism>
<evidence type="ECO:0000313" key="3">
    <source>
        <dbReference type="EMBL" id="EFQ23126.1"/>
    </source>
</evidence>
<dbReference type="Pfam" id="PF02498">
    <property type="entry name" value="Bro-N"/>
    <property type="match status" value="1"/>
</dbReference>
<dbReference type="AlphaFoldDB" id="E3CUP6"/>
<evidence type="ECO:0000313" key="4">
    <source>
        <dbReference type="Proteomes" id="UP000005096"/>
    </source>
</evidence>
<dbReference type="EMBL" id="CM001022">
    <property type="protein sequence ID" value="EFQ23126.1"/>
    <property type="molecule type" value="Genomic_DNA"/>
</dbReference>